<evidence type="ECO:0008006" key="4">
    <source>
        <dbReference type="Google" id="ProtNLM"/>
    </source>
</evidence>
<name>A0ABS4YFH1_9ACTN</name>
<organism evidence="2 3">
    <name type="scientific">Streptomyces syringium</name>
    <dbReference type="NCBI Taxonomy" id="76729"/>
    <lineage>
        <taxon>Bacteria</taxon>
        <taxon>Bacillati</taxon>
        <taxon>Actinomycetota</taxon>
        <taxon>Actinomycetes</taxon>
        <taxon>Kitasatosporales</taxon>
        <taxon>Streptomycetaceae</taxon>
        <taxon>Streptomyces</taxon>
    </lineage>
</organism>
<proteinExistence type="predicted"/>
<dbReference type="GeneID" id="91572976"/>
<evidence type="ECO:0000313" key="2">
    <source>
        <dbReference type="EMBL" id="MBP2406663.1"/>
    </source>
</evidence>
<keyword evidence="3" id="KW-1185">Reference proteome</keyword>
<sequence length="263" mass="28335">MTTAPLRAPDTSGAGSGSGNAPEPGPLDQAAPFMPFAPFVPFVQFGPDLLATALAEVPGDGVTEFTDSWHDLPADAHLGTATPYRFRRYGSFRLLPDRLEKLPHTAFFQDRTVNKVNGGVNRMFAPLDDSVASGAALRTVVRTLFDRLPGPRTGIDTCGVHQIRITATEDAEGHPAPEGVHQDGHSYVAQVLIRREDVEGAESSLYDLGRRRIHHALLTTPLETIVLDDRRVLHGVSPVRPASGARTGVRDMLLVDFFPGSTG</sequence>
<protein>
    <recommendedName>
        <fullName evidence="4">2OG-Fe dioxygenase family protein</fullName>
    </recommendedName>
</protein>
<accession>A0ABS4YFH1</accession>
<evidence type="ECO:0000256" key="1">
    <source>
        <dbReference type="SAM" id="MobiDB-lite"/>
    </source>
</evidence>
<evidence type="ECO:0000313" key="3">
    <source>
        <dbReference type="Proteomes" id="UP001519291"/>
    </source>
</evidence>
<dbReference type="Gene3D" id="2.60.120.620">
    <property type="entry name" value="q2cbj1_9rhob like domain"/>
    <property type="match status" value="1"/>
</dbReference>
<comment type="caution">
    <text evidence="2">The sequence shown here is derived from an EMBL/GenBank/DDBJ whole genome shotgun (WGS) entry which is preliminary data.</text>
</comment>
<gene>
    <name evidence="2" type="ORF">JO379_006132</name>
</gene>
<feature type="region of interest" description="Disordered" evidence="1">
    <location>
        <begin position="1"/>
        <end position="30"/>
    </location>
</feature>
<reference evidence="2 3" key="1">
    <citation type="submission" date="2021-03" db="EMBL/GenBank/DDBJ databases">
        <title>Sequencing the genomes of 1000 actinobacteria strains.</title>
        <authorList>
            <person name="Klenk H.-P."/>
        </authorList>
    </citation>
    <scope>NUCLEOTIDE SEQUENCE [LARGE SCALE GENOMIC DNA]</scope>
    <source>
        <strain evidence="2 3">DSM 41480</strain>
    </source>
</reference>
<dbReference type="Proteomes" id="UP001519291">
    <property type="component" value="Unassembled WGS sequence"/>
</dbReference>
<dbReference type="RefSeq" id="WP_209518020.1">
    <property type="nucleotide sequence ID" value="NZ_JAGIOH010000001.1"/>
</dbReference>
<dbReference type="InterPro" id="IPR018724">
    <property type="entry name" value="2OG-Fe_dioxygenase"/>
</dbReference>
<dbReference type="Pfam" id="PF10014">
    <property type="entry name" value="2OG-Fe_Oxy_2"/>
    <property type="match status" value="1"/>
</dbReference>
<dbReference type="EMBL" id="JAGIOH010000001">
    <property type="protein sequence ID" value="MBP2406663.1"/>
    <property type="molecule type" value="Genomic_DNA"/>
</dbReference>